<organism evidence="1 2">
    <name type="scientific">Stichopus japonicus</name>
    <name type="common">Sea cucumber</name>
    <dbReference type="NCBI Taxonomy" id="307972"/>
    <lineage>
        <taxon>Eukaryota</taxon>
        <taxon>Metazoa</taxon>
        <taxon>Echinodermata</taxon>
        <taxon>Eleutherozoa</taxon>
        <taxon>Echinozoa</taxon>
        <taxon>Holothuroidea</taxon>
        <taxon>Aspidochirotacea</taxon>
        <taxon>Aspidochirotida</taxon>
        <taxon>Stichopodidae</taxon>
        <taxon>Apostichopus</taxon>
    </lineage>
</organism>
<evidence type="ECO:0000313" key="1">
    <source>
        <dbReference type="EMBL" id="PIK49374.1"/>
    </source>
</evidence>
<keyword evidence="2" id="KW-1185">Reference proteome</keyword>
<dbReference type="PANTHER" id="PTHR48312">
    <property type="match status" value="1"/>
</dbReference>
<dbReference type="Gene3D" id="3.40.50.300">
    <property type="entry name" value="P-loop containing nucleotide triphosphate hydrolases"/>
    <property type="match status" value="1"/>
</dbReference>
<sequence>MEDKKVENSEVPRIFFWSIPRTCSTVLMKLMSHVDDVQVWLEPYDCCYQTEYFLNSASKSQEMETWAQSVAESTKMVKECKSPYSGKMVQNRINVSYSWVKSELEKEEPGKKFIFIKDQTSGILEHVDDLPENVPCKHVFLIRHPLRALSGLRTYMLRRMTTEAKESFNLRLDPMYSAAWECHYKFWKYIKENKDPNALIIDTDDILCNPQPVLSKLFETLQIPWKDSYLKWPQGTEIVKEWKGVEDHFLRGMLNGVFDQAMQSVCLQPSKPLRSLEDMPEDIKEIAVQQLPSYEEMYALRL</sequence>
<dbReference type="PANTHER" id="PTHR48312:SF1">
    <property type="entry name" value="SULFOTRANSFERASE"/>
    <property type="match status" value="1"/>
</dbReference>
<accession>A0A2G8KMX4</accession>
<comment type="caution">
    <text evidence="1">The sequence shown here is derived from an EMBL/GenBank/DDBJ whole genome shotgun (WGS) entry which is preliminary data.</text>
</comment>
<proteinExistence type="predicted"/>
<reference evidence="1 2" key="1">
    <citation type="journal article" date="2017" name="PLoS Biol.">
        <title>The sea cucumber genome provides insights into morphological evolution and visceral regeneration.</title>
        <authorList>
            <person name="Zhang X."/>
            <person name="Sun L."/>
            <person name="Yuan J."/>
            <person name="Sun Y."/>
            <person name="Gao Y."/>
            <person name="Zhang L."/>
            <person name="Li S."/>
            <person name="Dai H."/>
            <person name="Hamel J.F."/>
            <person name="Liu C."/>
            <person name="Yu Y."/>
            <person name="Liu S."/>
            <person name="Lin W."/>
            <person name="Guo K."/>
            <person name="Jin S."/>
            <person name="Xu P."/>
            <person name="Storey K.B."/>
            <person name="Huan P."/>
            <person name="Zhang T."/>
            <person name="Zhou Y."/>
            <person name="Zhang J."/>
            <person name="Lin C."/>
            <person name="Li X."/>
            <person name="Xing L."/>
            <person name="Huo D."/>
            <person name="Sun M."/>
            <person name="Wang L."/>
            <person name="Mercier A."/>
            <person name="Li F."/>
            <person name="Yang H."/>
            <person name="Xiang J."/>
        </authorList>
    </citation>
    <scope>NUCLEOTIDE SEQUENCE [LARGE SCALE GENOMIC DNA]</scope>
    <source>
        <strain evidence="1">Shaxun</strain>
        <tissue evidence="1">Muscle</tissue>
    </source>
</reference>
<gene>
    <name evidence="1" type="ORF">BSL78_13764</name>
</gene>
<dbReference type="SUPFAM" id="SSF52540">
    <property type="entry name" value="P-loop containing nucleoside triphosphate hydrolases"/>
    <property type="match status" value="1"/>
</dbReference>
<dbReference type="Proteomes" id="UP000230750">
    <property type="component" value="Unassembled WGS sequence"/>
</dbReference>
<dbReference type="InterPro" id="IPR027417">
    <property type="entry name" value="P-loop_NTPase"/>
</dbReference>
<name>A0A2G8KMX4_STIJA</name>
<dbReference type="AlphaFoldDB" id="A0A2G8KMX4"/>
<dbReference type="OrthoDB" id="10047557at2759"/>
<protein>
    <submittedName>
        <fullName evidence="1">Uncharacterized protein</fullName>
    </submittedName>
</protein>
<dbReference type="EMBL" id="MRZV01000469">
    <property type="protein sequence ID" value="PIK49374.1"/>
    <property type="molecule type" value="Genomic_DNA"/>
</dbReference>
<evidence type="ECO:0000313" key="2">
    <source>
        <dbReference type="Proteomes" id="UP000230750"/>
    </source>
</evidence>